<reference evidence="2 3" key="1">
    <citation type="submission" date="2024-09" db="EMBL/GenBank/DDBJ databases">
        <authorList>
            <person name="Sun Q."/>
            <person name="Mori K."/>
        </authorList>
    </citation>
    <scope>NUCLEOTIDE SEQUENCE [LARGE SCALE GENOMIC DNA]</scope>
    <source>
        <strain evidence="2 3">JCM 4414</strain>
    </source>
</reference>
<dbReference type="RefSeq" id="WP_382746166.1">
    <property type="nucleotide sequence ID" value="NZ_JBHMCT010000038.1"/>
</dbReference>
<feature type="region of interest" description="Disordered" evidence="1">
    <location>
        <begin position="86"/>
        <end position="107"/>
    </location>
</feature>
<accession>A0ABV5QYH8</accession>
<evidence type="ECO:0000313" key="3">
    <source>
        <dbReference type="Proteomes" id="UP001589716"/>
    </source>
</evidence>
<evidence type="ECO:0000256" key="1">
    <source>
        <dbReference type="SAM" id="MobiDB-lite"/>
    </source>
</evidence>
<name>A0ABV5QYH8_9ACTN</name>
<protein>
    <submittedName>
        <fullName evidence="2">Uncharacterized protein</fullName>
    </submittedName>
</protein>
<evidence type="ECO:0000313" key="2">
    <source>
        <dbReference type="EMBL" id="MFB9558589.1"/>
    </source>
</evidence>
<dbReference type="Proteomes" id="UP001589716">
    <property type="component" value="Unassembled WGS sequence"/>
</dbReference>
<feature type="compositionally biased region" description="Basic and acidic residues" evidence="1">
    <location>
        <begin position="86"/>
        <end position="99"/>
    </location>
</feature>
<comment type="caution">
    <text evidence="2">The sequence shown here is derived from an EMBL/GenBank/DDBJ whole genome shotgun (WGS) entry which is preliminary data.</text>
</comment>
<proteinExistence type="predicted"/>
<gene>
    <name evidence="2" type="ORF">ACFFTP_30960</name>
</gene>
<keyword evidence="3" id="KW-1185">Reference proteome</keyword>
<sequence>MADLPPAAEKLLRELARRDAGDGVPVRYASRGRWYLADSSSSSLFNTRTFTPLYDADLATGWDEHDADGPLRITETGRALATKLEEQAAAKQAAAKERATPSSDGPAARRLLREIAKREQPALVYGDRRRRKVWHLDSHDGPSASVATWLALSGAGRIHIEYGFAGGRRVSVTDAGRAYLTA</sequence>
<organism evidence="2 3">
    <name type="scientific">Streptomyces roseoviridis</name>
    <dbReference type="NCBI Taxonomy" id="67361"/>
    <lineage>
        <taxon>Bacteria</taxon>
        <taxon>Bacillati</taxon>
        <taxon>Actinomycetota</taxon>
        <taxon>Actinomycetes</taxon>
        <taxon>Kitasatosporales</taxon>
        <taxon>Streptomycetaceae</taxon>
        <taxon>Streptomyces</taxon>
    </lineage>
</organism>
<dbReference type="EMBL" id="JBHMCT010000038">
    <property type="protein sequence ID" value="MFB9558589.1"/>
    <property type="molecule type" value="Genomic_DNA"/>
</dbReference>